<feature type="transmembrane region" description="Helical" evidence="2">
    <location>
        <begin position="302"/>
        <end position="325"/>
    </location>
</feature>
<feature type="transmembrane region" description="Helical" evidence="2">
    <location>
        <begin position="345"/>
        <end position="367"/>
    </location>
</feature>
<feature type="transmembrane region" description="Helical" evidence="2">
    <location>
        <begin position="417"/>
        <end position="443"/>
    </location>
</feature>
<accession>A0A9W7ATZ7</accession>
<feature type="region of interest" description="Disordered" evidence="1">
    <location>
        <begin position="35"/>
        <end position="57"/>
    </location>
</feature>
<evidence type="ECO:0000256" key="1">
    <source>
        <dbReference type="SAM" id="MobiDB-lite"/>
    </source>
</evidence>
<keyword evidence="2" id="KW-1133">Transmembrane helix</keyword>
<organism evidence="3 4">
    <name type="scientific">Triparma strigata</name>
    <dbReference type="NCBI Taxonomy" id="1606541"/>
    <lineage>
        <taxon>Eukaryota</taxon>
        <taxon>Sar</taxon>
        <taxon>Stramenopiles</taxon>
        <taxon>Ochrophyta</taxon>
        <taxon>Bolidophyceae</taxon>
        <taxon>Parmales</taxon>
        <taxon>Triparmaceae</taxon>
        <taxon>Triparma</taxon>
    </lineage>
</organism>
<feature type="transmembrane region" description="Helical" evidence="2">
    <location>
        <begin position="163"/>
        <end position="187"/>
    </location>
</feature>
<dbReference type="OrthoDB" id="10392498at2759"/>
<dbReference type="EMBL" id="BRXY01000178">
    <property type="protein sequence ID" value="GMH74349.1"/>
    <property type="molecule type" value="Genomic_DNA"/>
</dbReference>
<feature type="transmembrane region" description="Helical" evidence="2">
    <location>
        <begin position="449"/>
        <end position="471"/>
    </location>
</feature>
<dbReference type="AlphaFoldDB" id="A0A9W7ATZ7"/>
<feature type="transmembrane region" description="Helical" evidence="2">
    <location>
        <begin position="207"/>
        <end position="227"/>
    </location>
</feature>
<reference evidence="4" key="1">
    <citation type="journal article" date="2023" name="Commun. Biol.">
        <title>Genome analysis of Parmales, the sister group of diatoms, reveals the evolutionary specialization of diatoms from phago-mixotrophs to photoautotrophs.</title>
        <authorList>
            <person name="Ban H."/>
            <person name="Sato S."/>
            <person name="Yoshikawa S."/>
            <person name="Yamada K."/>
            <person name="Nakamura Y."/>
            <person name="Ichinomiya M."/>
            <person name="Sato N."/>
            <person name="Blanc-Mathieu R."/>
            <person name="Endo H."/>
            <person name="Kuwata A."/>
            <person name="Ogata H."/>
        </authorList>
    </citation>
    <scope>NUCLEOTIDE SEQUENCE [LARGE SCALE GENOMIC DNA]</scope>
    <source>
        <strain evidence="4">NIES 3701</strain>
    </source>
</reference>
<feature type="compositionally biased region" description="Low complexity" evidence="1">
    <location>
        <begin position="46"/>
        <end position="57"/>
    </location>
</feature>
<gene>
    <name evidence="3" type="ORF">TrST_g7106</name>
</gene>
<sequence>MMRKISPARHSGSDRKPSVVEYLGIKGSLSAIQILSEDDNDRQDSEGSVSSGSSSFEGDYNKKTTVAALASFAGLSKDEVVSMTTEQKRAKELREASLDPVLPINASNAILSFLSDPLIAGMHKQFLLNRPNSCTMRAIGARHIKERKIRTTYKEQKLACSKFYYYFNAITGVTGHAPLVLYSLCILGEFFYVVKSIESTGKATGESIAYCIYLIYIFITNIIFARVEIEAYSQRYWDHFGKNPDNIYMSDSTYLMMTGFDVLSEAEMELRNELGAEKGGNSNVLGNDKRIRKSLYKEVKESLQYSALVESITIHSTLAGSIWGLSLFNSFKFHYSNSETLLCLLSLFSLISRIGNMAMSAVTAYFIRLNQRVHQFEVKRMQHDIRACSPSSVDLLVPRLNTLLKEMHAVCKSQNQFLLLWCPVLGLWWFMLGFGIFSLHVVADTDLVLPFWMLVLTVQPVLSLLTFYYGFAHLNRLTERDVDNDLILKRLELQVVSSASSDSHKREKWRENATEKLFCLEQHDSRICILPLHTIPEIGHAKQLLGYFASIVFLVLPYVAAMRNQITFGYLNFGGGA</sequence>
<keyword evidence="2" id="KW-0472">Membrane</keyword>
<evidence type="ECO:0000313" key="4">
    <source>
        <dbReference type="Proteomes" id="UP001165085"/>
    </source>
</evidence>
<evidence type="ECO:0000313" key="3">
    <source>
        <dbReference type="EMBL" id="GMH74349.1"/>
    </source>
</evidence>
<proteinExistence type="predicted"/>
<keyword evidence="4" id="KW-1185">Reference proteome</keyword>
<keyword evidence="2" id="KW-0812">Transmembrane</keyword>
<dbReference type="Proteomes" id="UP001165085">
    <property type="component" value="Unassembled WGS sequence"/>
</dbReference>
<protein>
    <submittedName>
        <fullName evidence="3">Uncharacterized protein</fullName>
    </submittedName>
</protein>
<name>A0A9W7ATZ7_9STRA</name>
<evidence type="ECO:0000256" key="2">
    <source>
        <dbReference type="SAM" id="Phobius"/>
    </source>
</evidence>
<feature type="transmembrane region" description="Helical" evidence="2">
    <location>
        <begin position="544"/>
        <end position="561"/>
    </location>
</feature>
<comment type="caution">
    <text evidence="3">The sequence shown here is derived from an EMBL/GenBank/DDBJ whole genome shotgun (WGS) entry which is preliminary data.</text>
</comment>